<dbReference type="InterPro" id="IPR026906">
    <property type="entry name" value="LRR_5"/>
</dbReference>
<dbReference type="InterPro" id="IPR032675">
    <property type="entry name" value="LRR_dom_sf"/>
</dbReference>
<comment type="caution">
    <text evidence="1">The sequence shown here is derived from an EMBL/GenBank/DDBJ whole genome shotgun (WGS) entry which is preliminary data.</text>
</comment>
<organism evidence="1 2">
    <name type="scientific">Pseudobutyrivibrio ruminis</name>
    <dbReference type="NCBI Taxonomy" id="46206"/>
    <lineage>
        <taxon>Bacteria</taxon>
        <taxon>Bacillati</taxon>
        <taxon>Bacillota</taxon>
        <taxon>Clostridia</taxon>
        <taxon>Lachnospirales</taxon>
        <taxon>Lachnospiraceae</taxon>
        <taxon>Pseudobutyrivibrio</taxon>
    </lineage>
</organism>
<accession>A0A2G3DXN3</accession>
<dbReference type="Gene3D" id="3.80.10.10">
    <property type="entry name" value="Ribonuclease Inhibitor"/>
    <property type="match status" value="1"/>
</dbReference>
<evidence type="ECO:0008006" key="3">
    <source>
        <dbReference type="Google" id="ProtNLM"/>
    </source>
</evidence>
<dbReference type="EMBL" id="PDYF01000008">
    <property type="protein sequence ID" value="PHU35701.1"/>
    <property type="molecule type" value="Genomic_DNA"/>
</dbReference>
<dbReference type="RefSeq" id="WP_099391472.1">
    <property type="nucleotide sequence ID" value="NZ_PDYF01000008.1"/>
</dbReference>
<evidence type="ECO:0000313" key="2">
    <source>
        <dbReference type="Proteomes" id="UP000225889"/>
    </source>
</evidence>
<name>A0A2G3DXN3_9FIRM</name>
<dbReference type="Pfam" id="PF13306">
    <property type="entry name" value="LRR_5"/>
    <property type="match status" value="1"/>
</dbReference>
<dbReference type="Proteomes" id="UP000225889">
    <property type="component" value="Unassembled WGS sequence"/>
</dbReference>
<evidence type="ECO:0000313" key="1">
    <source>
        <dbReference type="EMBL" id="PHU35701.1"/>
    </source>
</evidence>
<reference evidence="1 2" key="1">
    <citation type="submission" date="2017-10" db="EMBL/GenBank/DDBJ databases">
        <title>Resolving the taxonomy of Roseburia spp., Eubacterium rectale and Agathobacter spp. through phylogenomic analysis.</title>
        <authorList>
            <person name="Sheridan P.O."/>
            <person name="Walker A.W."/>
            <person name="Duncan S.H."/>
            <person name="Scott K.P."/>
            <person name="Toole P.W.O."/>
            <person name="Luis P."/>
            <person name="Flint H.J."/>
        </authorList>
    </citation>
    <scope>NUCLEOTIDE SEQUENCE [LARGE SCALE GENOMIC DNA]</scope>
    <source>
        <strain evidence="1 2">JK626</strain>
    </source>
</reference>
<gene>
    <name evidence="1" type="ORF">CSX01_03615</name>
</gene>
<sequence>MKKRLLLVAIVLLAALIVLVRCIYKRITNEGMWIGDYKYQYDTDAEQMWIVSCRGTVYVDFPTKFLIFDVSVNDLIFHSNNDIEKLVIPKDADYNFTIQYCNSLREVVYEEGTQDIKLVPKRCDNLETVVVPDTVTIIPKAFCCQCRALKNFKIPDNVVSINGEAFYDSGLELDHMDDKYFVVGDQILLFYHGDCDSIVVPYGIKRVNWFTFHCENNLENQEIYFSESIEDLGKMSIRENVTAYFGPENITGLSPESVKGTIVAPAGSYMEQFCKENNVDFRVMTEEEEATWREKTEAAASEIVYQD</sequence>
<proteinExistence type="predicted"/>
<reference evidence="1 2" key="2">
    <citation type="submission" date="2017-10" db="EMBL/GenBank/DDBJ databases">
        <authorList>
            <person name="Banno H."/>
            <person name="Chua N.-H."/>
        </authorList>
    </citation>
    <scope>NUCLEOTIDE SEQUENCE [LARGE SCALE GENOMIC DNA]</scope>
    <source>
        <strain evidence="1 2">JK626</strain>
    </source>
</reference>
<protein>
    <recommendedName>
        <fullName evidence="3">Leucine rich repeat-containing protein</fullName>
    </recommendedName>
</protein>
<dbReference type="AlphaFoldDB" id="A0A2G3DXN3"/>